<sequence length="450" mass="47744">MFRQNRVLLGFVIAVFSSVSLAGKGGRLPAPVSDSDFQDFSGVKVELGRQLFFDKVLSGNRNTSCATCHHVLTDTGDGLSLPVGEGGSGLGVTRDTGSGDDAVHERVPRNAPPVFNLGAAEFTRMFHDGRVEVNASFPSGIASPAGLDLPEGLDSVLAAQAMFPVTSAAEMAGQAGENTVADAAAAGDLAGVNGVWAQIARRLQAIPGYVDQFVAAYDDVDVADDITFAHAANAIAAFESDAWRATNSPFDRFLRGERGAMSKSAVRGMKLFYGKANCSGCHSGTFQTDMDFHAIAMPQIGPGRGDGFDGHDDFGRAQVTGLVIDRYKFRTPTLRNVVLTGPWGHAGAYNSLEAVVRHHLDPVAALYDYDRSQAVLPSRDDLDAQDFVVMDDPSRIADIAAAAADYRAVRLNARQVGYLLDFLNALTDPDSIDLRADMPTSVPSGLSLVE</sequence>
<dbReference type="InterPro" id="IPR009056">
    <property type="entry name" value="Cyt_c-like_dom"/>
</dbReference>
<proteinExistence type="predicted"/>
<evidence type="ECO:0000256" key="5">
    <source>
        <dbReference type="ARBA" id="ARBA00023002"/>
    </source>
</evidence>
<dbReference type="InterPro" id="IPR051395">
    <property type="entry name" value="Cytochrome_c_Peroxidase/MauG"/>
</dbReference>
<evidence type="ECO:0000256" key="1">
    <source>
        <dbReference type="ARBA" id="ARBA00004196"/>
    </source>
</evidence>
<keyword evidence="2 7" id="KW-0349">Heme</keyword>
<feature type="domain" description="Cytochrome c" evidence="8">
    <location>
        <begin position="263"/>
        <end position="407"/>
    </location>
</feature>
<dbReference type="GO" id="GO:0009055">
    <property type="term" value="F:electron transfer activity"/>
    <property type="evidence" value="ECO:0007669"/>
    <property type="project" value="InterPro"/>
</dbReference>
<dbReference type="SUPFAM" id="SSF46626">
    <property type="entry name" value="Cytochrome c"/>
    <property type="match status" value="2"/>
</dbReference>
<dbReference type="GO" id="GO:0020037">
    <property type="term" value="F:heme binding"/>
    <property type="evidence" value="ECO:0007669"/>
    <property type="project" value="InterPro"/>
</dbReference>
<name>A0A4V2PGK3_9GAMM</name>
<dbReference type="EMBL" id="SMFX01000001">
    <property type="protein sequence ID" value="TCK17176.1"/>
    <property type="molecule type" value="Genomic_DNA"/>
</dbReference>
<keyword evidence="10" id="KW-1185">Reference proteome</keyword>
<organism evidence="9 10">
    <name type="scientific">Thiogranum longum</name>
    <dbReference type="NCBI Taxonomy" id="1537524"/>
    <lineage>
        <taxon>Bacteria</taxon>
        <taxon>Pseudomonadati</taxon>
        <taxon>Pseudomonadota</taxon>
        <taxon>Gammaproteobacteria</taxon>
        <taxon>Chromatiales</taxon>
        <taxon>Ectothiorhodospiraceae</taxon>
        <taxon>Thiogranum</taxon>
    </lineage>
</organism>
<keyword evidence="6 7" id="KW-0408">Iron</keyword>
<evidence type="ECO:0000313" key="9">
    <source>
        <dbReference type="EMBL" id="TCK17176.1"/>
    </source>
</evidence>
<dbReference type="GO" id="GO:0004130">
    <property type="term" value="F:cytochrome-c peroxidase activity"/>
    <property type="evidence" value="ECO:0007669"/>
    <property type="project" value="TreeGrafter"/>
</dbReference>
<reference evidence="9 10" key="1">
    <citation type="submission" date="2019-03" db="EMBL/GenBank/DDBJ databases">
        <title>Genomic Encyclopedia of Type Strains, Phase IV (KMG-IV): sequencing the most valuable type-strain genomes for metagenomic binning, comparative biology and taxonomic classification.</title>
        <authorList>
            <person name="Goeker M."/>
        </authorList>
    </citation>
    <scope>NUCLEOTIDE SEQUENCE [LARGE SCALE GENOMIC DNA]</scope>
    <source>
        <strain evidence="9 10">DSM 19610</strain>
    </source>
</reference>
<keyword evidence="3 7" id="KW-0479">Metal-binding</keyword>
<dbReference type="OrthoDB" id="9805202at2"/>
<comment type="subcellular location">
    <subcellularLocation>
        <location evidence="1">Cell envelope</location>
    </subcellularLocation>
</comment>
<comment type="caution">
    <text evidence="9">The sequence shown here is derived from an EMBL/GenBank/DDBJ whole genome shotgun (WGS) entry which is preliminary data.</text>
</comment>
<evidence type="ECO:0000259" key="8">
    <source>
        <dbReference type="PROSITE" id="PS51007"/>
    </source>
</evidence>
<evidence type="ECO:0000256" key="7">
    <source>
        <dbReference type="PROSITE-ProRule" id="PRU00433"/>
    </source>
</evidence>
<dbReference type="PANTHER" id="PTHR30600:SF10">
    <property type="entry name" value="BLL6722 PROTEIN"/>
    <property type="match status" value="1"/>
</dbReference>
<evidence type="ECO:0000256" key="3">
    <source>
        <dbReference type="ARBA" id="ARBA00022723"/>
    </source>
</evidence>
<dbReference type="RefSeq" id="WP_132971065.1">
    <property type="nucleotide sequence ID" value="NZ_SMFX01000001.1"/>
</dbReference>
<dbReference type="Gene3D" id="1.10.760.10">
    <property type="entry name" value="Cytochrome c-like domain"/>
    <property type="match status" value="2"/>
</dbReference>
<keyword evidence="4" id="KW-0732">Signal</keyword>
<accession>A0A4V2PGK3</accession>
<dbReference type="Proteomes" id="UP000295707">
    <property type="component" value="Unassembled WGS sequence"/>
</dbReference>
<dbReference type="GO" id="GO:0046872">
    <property type="term" value="F:metal ion binding"/>
    <property type="evidence" value="ECO:0007669"/>
    <property type="project" value="UniProtKB-KW"/>
</dbReference>
<keyword evidence="5" id="KW-0560">Oxidoreductase</keyword>
<dbReference type="PROSITE" id="PS51007">
    <property type="entry name" value="CYTC"/>
    <property type="match status" value="2"/>
</dbReference>
<dbReference type="GO" id="GO:0030313">
    <property type="term" value="C:cell envelope"/>
    <property type="evidence" value="ECO:0007669"/>
    <property type="project" value="UniProtKB-SubCell"/>
</dbReference>
<evidence type="ECO:0000256" key="6">
    <source>
        <dbReference type="ARBA" id="ARBA00023004"/>
    </source>
</evidence>
<dbReference type="InterPro" id="IPR036909">
    <property type="entry name" value="Cyt_c-like_dom_sf"/>
</dbReference>
<dbReference type="AlphaFoldDB" id="A0A4V2PGK3"/>
<dbReference type="PANTHER" id="PTHR30600">
    <property type="entry name" value="CYTOCHROME C PEROXIDASE-RELATED"/>
    <property type="match status" value="1"/>
</dbReference>
<evidence type="ECO:0000313" key="10">
    <source>
        <dbReference type="Proteomes" id="UP000295707"/>
    </source>
</evidence>
<evidence type="ECO:0000256" key="4">
    <source>
        <dbReference type="ARBA" id="ARBA00022729"/>
    </source>
</evidence>
<feature type="domain" description="Cytochrome c" evidence="8">
    <location>
        <begin position="43"/>
        <end position="233"/>
    </location>
</feature>
<evidence type="ECO:0000256" key="2">
    <source>
        <dbReference type="ARBA" id="ARBA00022617"/>
    </source>
</evidence>
<keyword evidence="9" id="KW-0575">Peroxidase</keyword>
<dbReference type="InterPro" id="IPR004852">
    <property type="entry name" value="Di-haem_cyt_c_peroxidsae"/>
</dbReference>
<gene>
    <name evidence="9" type="ORF">DFR30_0397</name>
</gene>
<protein>
    <submittedName>
        <fullName evidence="9">Cytochrome c peroxidase</fullName>
    </submittedName>
</protein>
<dbReference type="Pfam" id="PF03150">
    <property type="entry name" value="CCP_MauG"/>
    <property type="match status" value="1"/>
</dbReference>